<keyword evidence="2" id="KW-1185">Reference proteome</keyword>
<dbReference type="RefSeq" id="WP_069456880.1">
    <property type="nucleotide sequence ID" value="NZ_CP034910.1"/>
</dbReference>
<organism evidence="1 2">
    <name type="scientific">Sinorhizobium alkalisoli</name>
    <dbReference type="NCBI Taxonomy" id="1752398"/>
    <lineage>
        <taxon>Bacteria</taxon>
        <taxon>Pseudomonadati</taxon>
        <taxon>Pseudomonadota</taxon>
        <taxon>Alphaproteobacteria</taxon>
        <taxon>Hyphomicrobiales</taxon>
        <taxon>Rhizobiaceae</taxon>
        <taxon>Sinorhizobium/Ensifer group</taxon>
        <taxon>Sinorhizobium</taxon>
    </lineage>
</organism>
<dbReference type="AlphaFoldDB" id="A0A1E3VGX2"/>
<dbReference type="Proteomes" id="UP000094342">
    <property type="component" value="Unassembled WGS sequence"/>
</dbReference>
<comment type="caution">
    <text evidence="1">The sequence shown here is derived from an EMBL/GenBank/DDBJ whole genome shotgun (WGS) entry which is preliminary data.</text>
</comment>
<evidence type="ECO:0000313" key="2">
    <source>
        <dbReference type="Proteomes" id="UP000094342"/>
    </source>
</evidence>
<dbReference type="Pfam" id="PF19551">
    <property type="entry name" value="DUF6074"/>
    <property type="match status" value="1"/>
</dbReference>
<protein>
    <submittedName>
        <fullName evidence="1">Uncharacterized protein</fullName>
    </submittedName>
</protein>
<reference evidence="2" key="1">
    <citation type="submission" date="2016-05" db="EMBL/GenBank/DDBJ databases">
        <authorList>
            <person name="Li Y."/>
        </authorList>
    </citation>
    <scope>NUCLEOTIDE SEQUENCE [LARGE SCALE GENOMIC DNA]</scope>
    <source>
        <strain evidence="2">YIC4027</strain>
    </source>
</reference>
<proteinExistence type="predicted"/>
<accession>A0A1E3VGX2</accession>
<gene>
    <name evidence="1" type="ORF">A8M32_02740</name>
</gene>
<name>A0A1E3VGX2_9HYPH</name>
<evidence type="ECO:0000313" key="1">
    <source>
        <dbReference type="EMBL" id="ODR92840.1"/>
    </source>
</evidence>
<dbReference type="OrthoDB" id="8083007at2"/>
<sequence length="102" mass="11554">MARNLDERMMGRKGGEILAFPLAARAGDVNRCSRELDRVHGDAAVHYWRTECRKLAERLSALGLRDEEIRREIIGFQVEVQAAMARRYQQPAVGRNRSDSGA</sequence>
<dbReference type="EMBL" id="LYBW01000038">
    <property type="protein sequence ID" value="ODR92840.1"/>
    <property type="molecule type" value="Genomic_DNA"/>
</dbReference>
<dbReference type="InterPro" id="IPR045720">
    <property type="entry name" value="DUF6074"/>
</dbReference>